<comment type="pathway">
    <text evidence="2 14">Protein modification; protein glycosylation.</text>
</comment>
<dbReference type="Proteomes" id="UP000694843">
    <property type="component" value="Unplaced"/>
</dbReference>
<dbReference type="CTD" id="440138"/>
<proteinExistence type="inferred from homology"/>
<dbReference type="GO" id="GO:0006487">
    <property type="term" value="P:protein N-linked glycosylation"/>
    <property type="evidence" value="ECO:0007669"/>
    <property type="project" value="TreeGrafter"/>
</dbReference>
<dbReference type="AlphaFoldDB" id="A0A8B7NPU2"/>
<evidence type="ECO:0000256" key="5">
    <source>
        <dbReference type="ARBA" id="ARBA00022018"/>
    </source>
</evidence>
<feature type="transmembrane region" description="Helical" evidence="14">
    <location>
        <begin position="26"/>
        <end position="52"/>
    </location>
</feature>
<dbReference type="PANTHER" id="PTHR45919:SF1">
    <property type="entry name" value="GDP-MAN:MAN(3)GLCNAC(2)-PP-DOL ALPHA-1,2-MANNOSYLTRANSFERASE"/>
    <property type="match status" value="1"/>
</dbReference>
<evidence type="ECO:0000256" key="8">
    <source>
        <dbReference type="ARBA" id="ARBA00022692"/>
    </source>
</evidence>
<keyword evidence="17" id="KW-1185">Reference proteome</keyword>
<evidence type="ECO:0000256" key="10">
    <source>
        <dbReference type="ARBA" id="ARBA00022989"/>
    </source>
</evidence>
<dbReference type="Pfam" id="PF00534">
    <property type="entry name" value="Glycos_transf_1"/>
    <property type="match status" value="1"/>
</dbReference>
<dbReference type="Pfam" id="PF15924">
    <property type="entry name" value="ALG11_N"/>
    <property type="match status" value="1"/>
</dbReference>
<keyword evidence="9 14" id="KW-0256">Endoplasmic reticulum</keyword>
<dbReference type="Gene3D" id="3.40.50.2000">
    <property type="entry name" value="Glycogen Phosphorylase B"/>
    <property type="match status" value="2"/>
</dbReference>
<comment type="catalytic activity">
    <reaction evidence="12 14">
        <text>an alpha-D-Man-(1-&gt;3)-[alpha-D-Man-(1-&gt;6)]-beta-D-Man-(1-&gt;4)-beta-D-GlcNAc-(1-&gt;4)-alpha-D-GlcNAc-diphospho-di-trans,poly-cis-dolichol + 2 GDP-alpha-D-mannose = an alpha-D-Man-(1-&gt;2)-alpha-D-Man-(1-&gt;2)-alpha-D-Man-(1-&gt;3)-[alpha-D-Man-(1-&gt;6)]-beta-D-Man-(1-&gt;4)-beta-D-GlcNAc-(1-&gt;4)-alpha-D-GlcNAc-diphospho-di-trans,poly-cis-dolichol + 2 GDP + 2 H(+)</text>
        <dbReference type="Rhea" id="RHEA:29523"/>
        <dbReference type="Rhea" id="RHEA-COMP:19515"/>
        <dbReference type="Rhea" id="RHEA-COMP:19516"/>
        <dbReference type="ChEBI" id="CHEBI:15378"/>
        <dbReference type="ChEBI" id="CHEBI:57527"/>
        <dbReference type="ChEBI" id="CHEBI:58189"/>
        <dbReference type="ChEBI" id="CHEBI:132511"/>
        <dbReference type="ChEBI" id="CHEBI:132515"/>
        <dbReference type="EC" id="2.4.1.131"/>
    </reaction>
    <physiologicalReaction direction="left-to-right" evidence="12 14">
        <dbReference type="Rhea" id="RHEA:29524"/>
    </physiologicalReaction>
</comment>
<evidence type="ECO:0000256" key="6">
    <source>
        <dbReference type="ARBA" id="ARBA00022676"/>
    </source>
</evidence>
<dbReference type="UniPathway" id="UPA00378"/>
<sequence>MLDHLLSLAQECVELLRAEMDLLLRILAILVPLLVIELMLIGMMLGLAFLMLTMCGRFAKRNEDPSRVSVGIFHPYSQAGGGGERVLWCAVEALHKRYPHVDCIIYSGDRVADETEVREHVMERFNITLSRRVTFVNISTRPLLEARYYPRFTMMLQAIGSFFVGIEALARYRPEVFIDTMGYSFIYPLVKIMAGPECKVACYIHYPIISNDMLGVVQEREEAHNNAAIIANSSFLTSLKSLYYQGFAKAYGWVGRRADVIMVNSSWTKGHISSIWGAADKIQLVFPPCDIDKFASLEITPYKNKLLKKIVSIGQFRPEKNHALQLRSFSRLLHLITERESDIDAIEVQLVLVGGVRGTGDQERVAQLQDLAVNLGIDNQVEWCINLPFSQMLELMKESCVGLHTMWNEHFGISIAEMQAAGLITVANNSGGPKMDIIVPHHGQATGLLAINEEDYAESLYTALTMTDHEREQMTTAARFSAKRFSDANFDEKFNLAIREILDNATN</sequence>
<dbReference type="SUPFAM" id="SSF53756">
    <property type="entry name" value="UDP-Glycosyltransferase/glycogen phosphorylase"/>
    <property type="match status" value="1"/>
</dbReference>
<gene>
    <name evidence="18" type="primary">LOC108672551</name>
</gene>
<dbReference type="GO" id="GO:0005789">
    <property type="term" value="C:endoplasmic reticulum membrane"/>
    <property type="evidence" value="ECO:0007669"/>
    <property type="project" value="UniProtKB-SubCell"/>
</dbReference>
<dbReference type="RefSeq" id="XP_018015732.1">
    <property type="nucleotide sequence ID" value="XM_018160243.2"/>
</dbReference>
<accession>A0A8B7NPU2</accession>
<dbReference type="EC" id="2.4.1.131" evidence="4 14"/>
<evidence type="ECO:0000259" key="15">
    <source>
        <dbReference type="Pfam" id="PF00534"/>
    </source>
</evidence>
<keyword evidence="8 14" id="KW-0812">Transmembrane</keyword>
<name>A0A8B7NPU2_HYAAZ</name>
<evidence type="ECO:0000256" key="12">
    <source>
        <dbReference type="ARBA" id="ARBA00045065"/>
    </source>
</evidence>
<comment type="function">
    <text evidence="13">GDP-Man:Man(3)GlcNAc(2)-PP-Dol alpha-1,2-mannosyltransferase that operates in the biosynthetic pathway of dolichol-linked oligosaccharides, the glycan precursors employed in protein asparagine (N)-glycosylation. The assembly of dolichol-linked oligosaccharides begins on the cytosolic side of the endoplasmic reticulum membrane and finishes in its lumen. The sequential addition of sugars to dolichol pyrophosphate produces dolichol-linked oligosaccharides containing fourteen sugars, including two GlcNAcs, nine mannoses and three glucoses. Once assembled, the oligosaccharide is transferred from the lipid to nascent proteins by oligosaccharyltransferases. Catalyzes, on the cytoplasmic face of the endoplasmic reticulum, the addition of the fourth and fifth mannose residues to the dolichol-linked oligosaccharide chain, to produce Man(5)GlcNAc(2)-PP-dolichol core oligosaccharide. Man(5)GlcNAc(2)-PP-dolichol is a substrate for ALG3, the following enzyme in the biosynthetic pathway.</text>
</comment>
<evidence type="ECO:0000256" key="3">
    <source>
        <dbReference type="ARBA" id="ARBA00009481"/>
    </source>
</evidence>
<evidence type="ECO:0000313" key="17">
    <source>
        <dbReference type="Proteomes" id="UP000694843"/>
    </source>
</evidence>
<evidence type="ECO:0000259" key="16">
    <source>
        <dbReference type="Pfam" id="PF15924"/>
    </source>
</evidence>
<protein>
    <recommendedName>
        <fullName evidence="5 14">GDP-Man:Man(3)GlcNAc(2)-PP-Dol alpha-1,2-mannosyltransferase</fullName>
        <ecNumber evidence="4 14">2.4.1.131</ecNumber>
    </recommendedName>
</protein>
<keyword evidence="10 14" id="KW-1133">Transmembrane helix</keyword>
<dbReference type="InterPro" id="IPR038013">
    <property type="entry name" value="ALG11"/>
</dbReference>
<evidence type="ECO:0000256" key="2">
    <source>
        <dbReference type="ARBA" id="ARBA00004922"/>
    </source>
</evidence>
<evidence type="ECO:0000256" key="1">
    <source>
        <dbReference type="ARBA" id="ARBA00004389"/>
    </source>
</evidence>
<keyword evidence="6 14" id="KW-0328">Glycosyltransferase</keyword>
<dbReference type="KEGG" id="hazt:108672551"/>
<dbReference type="OrthoDB" id="2276068at2759"/>
<evidence type="ECO:0000256" key="14">
    <source>
        <dbReference type="RuleBase" id="RU367051"/>
    </source>
</evidence>
<evidence type="ECO:0000256" key="7">
    <source>
        <dbReference type="ARBA" id="ARBA00022679"/>
    </source>
</evidence>
<evidence type="ECO:0000313" key="18">
    <source>
        <dbReference type="RefSeq" id="XP_018015732.1"/>
    </source>
</evidence>
<dbReference type="OMA" id="ARLYGWV"/>
<reference evidence="18" key="1">
    <citation type="submission" date="2025-08" db="UniProtKB">
        <authorList>
            <consortium name="RefSeq"/>
        </authorList>
    </citation>
    <scope>IDENTIFICATION</scope>
    <source>
        <tissue evidence="18">Whole organism</tissue>
    </source>
</reference>
<evidence type="ECO:0000256" key="4">
    <source>
        <dbReference type="ARBA" id="ARBA00012645"/>
    </source>
</evidence>
<comment type="subcellular location">
    <subcellularLocation>
        <location evidence="1">Endoplasmic reticulum membrane</location>
        <topology evidence="1">Single-pass membrane protein</topology>
    </subcellularLocation>
</comment>
<feature type="domain" description="ALG11 mannosyltransferase N-terminal" evidence="16">
    <location>
        <begin position="68"/>
        <end position="276"/>
    </location>
</feature>
<feature type="domain" description="Glycosyl transferase family 1" evidence="15">
    <location>
        <begin position="307"/>
        <end position="479"/>
    </location>
</feature>
<comment type="similarity">
    <text evidence="3 14">Belongs to the glycosyltransferase group 1 family. Glycosyltransferase 4 subfamily.</text>
</comment>
<dbReference type="GeneID" id="108672551"/>
<keyword evidence="11 14" id="KW-0472">Membrane</keyword>
<evidence type="ECO:0000256" key="11">
    <source>
        <dbReference type="ARBA" id="ARBA00023136"/>
    </source>
</evidence>
<dbReference type="GO" id="GO:0004377">
    <property type="term" value="F:GDP-Man:Man(3)GlcNAc(2)-PP-Dol alpha-1,2-mannosyltransferase activity"/>
    <property type="evidence" value="ECO:0007669"/>
    <property type="project" value="UniProtKB-UniRule"/>
</dbReference>
<keyword evidence="7 14" id="KW-0808">Transferase</keyword>
<organism evidence="17 18">
    <name type="scientific">Hyalella azteca</name>
    <name type="common">Amphipod</name>
    <dbReference type="NCBI Taxonomy" id="294128"/>
    <lineage>
        <taxon>Eukaryota</taxon>
        <taxon>Metazoa</taxon>
        <taxon>Ecdysozoa</taxon>
        <taxon>Arthropoda</taxon>
        <taxon>Crustacea</taxon>
        <taxon>Multicrustacea</taxon>
        <taxon>Malacostraca</taxon>
        <taxon>Eumalacostraca</taxon>
        <taxon>Peracarida</taxon>
        <taxon>Amphipoda</taxon>
        <taxon>Senticaudata</taxon>
        <taxon>Talitrida</taxon>
        <taxon>Talitroidea</taxon>
        <taxon>Hyalellidae</taxon>
        <taxon>Hyalella</taxon>
    </lineage>
</organism>
<dbReference type="InterPro" id="IPR031814">
    <property type="entry name" value="ALG11_N"/>
</dbReference>
<evidence type="ECO:0000256" key="9">
    <source>
        <dbReference type="ARBA" id="ARBA00022824"/>
    </source>
</evidence>
<dbReference type="CDD" id="cd03806">
    <property type="entry name" value="GT4_ALG11-like"/>
    <property type="match status" value="1"/>
</dbReference>
<dbReference type="PANTHER" id="PTHR45919">
    <property type="entry name" value="GDP-MAN:MAN(3)GLCNAC(2)-PP-DOL ALPHA-1,2-MANNOSYLTRANSFERASE"/>
    <property type="match status" value="1"/>
</dbReference>
<evidence type="ECO:0000256" key="13">
    <source>
        <dbReference type="ARBA" id="ARBA00045128"/>
    </source>
</evidence>
<dbReference type="InterPro" id="IPR001296">
    <property type="entry name" value="Glyco_trans_1"/>
</dbReference>